<comment type="caution">
    <text evidence="2">The sequence shown here is derived from an EMBL/GenBank/DDBJ whole genome shotgun (WGS) entry which is preliminary data.</text>
</comment>
<protein>
    <submittedName>
        <fullName evidence="2">Unnamed protein product</fullName>
    </submittedName>
</protein>
<keyword evidence="1" id="KW-1133">Transmembrane helix</keyword>
<sequence length="242" mass="26831">MIAICWHCASNVAGTGVKRCTLLSSRLALATNGRDLLAVVPEALTLFPYSSKSSMKPVSCVVKATETTYNVNTVLKPLLHAYYGACRVHEVNTTGILIEDTCEISDHWASYGLMVQSPDDMPLRSTGDVCIHNYYNSQWEWVSEITATNRVAMYMSTFSSRYADKVGISVLPGLVVMQIFVMGIVSPYEVMSHKRSVLLTQIWAYRCQNGTTQVIDLAQVTYHLIYNSDLYLLGFATGTLTT</sequence>
<dbReference type="EMBL" id="BSXW01000074">
    <property type="protein sequence ID" value="GMF11403.1"/>
    <property type="molecule type" value="Genomic_DNA"/>
</dbReference>
<keyword evidence="3" id="KW-1185">Reference proteome</keyword>
<evidence type="ECO:0000313" key="2">
    <source>
        <dbReference type="EMBL" id="GMF11403.1"/>
    </source>
</evidence>
<keyword evidence="1" id="KW-0472">Membrane</keyword>
<gene>
    <name evidence="2" type="ORF">Plil01_000210900</name>
</gene>
<name>A0A9W6TE58_9STRA</name>
<dbReference type="Proteomes" id="UP001165083">
    <property type="component" value="Unassembled WGS sequence"/>
</dbReference>
<dbReference type="AlphaFoldDB" id="A0A9W6TE58"/>
<accession>A0A9W6TE58</accession>
<proteinExistence type="predicted"/>
<feature type="transmembrane region" description="Helical" evidence="1">
    <location>
        <begin position="166"/>
        <end position="185"/>
    </location>
</feature>
<organism evidence="2 3">
    <name type="scientific">Phytophthora lilii</name>
    <dbReference type="NCBI Taxonomy" id="2077276"/>
    <lineage>
        <taxon>Eukaryota</taxon>
        <taxon>Sar</taxon>
        <taxon>Stramenopiles</taxon>
        <taxon>Oomycota</taxon>
        <taxon>Peronosporomycetes</taxon>
        <taxon>Peronosporales</taxon>
        <taxon>Peronosporaceae</taxon>
        <taxon>Phytophthora</taxon>
    </lineage>
</organism>
<evidence type="ECO:0000256" key="1">
    <source>
        <dbReference type="SAM" id="Phobius"/>
    </source>
</evidence>
<evidence type="ECO:0000313" key="3">
    <source>
        <dbReference type="Proteomes" id="UP001165083"/>
    </source>
</evidence>
<keyword evidence="1" id="KW-0812">Transmembrane</keyword>
<reference evidence="2" key="1">
    <citation type="submission" date="2023-04" db="EMBL/GenBank/DDBJ databases">
        <title>Phytophthora lilii NBRC 32176.</title>
        <authorList>
            <person name="Ichikawa N."/>
            <person name="Sato H."/>
            <person name="Tonouchi N."/>
        </authorList>
    </citation>
    <scope>NUCLEOTIDE SEQUENCE</scope>
    <source>
        <strain evidence="2">NBRC 32176</strain>
    </source>
</reference>
<dbReference type="OrthoDB" id="110821at2759"/>